<reference evidence="1" key="1">
    <citation type="submission" date="2020-05" db="EMBL/GenBank/DDBJ databases">
        <title>Nod-independent and nitrogen-fixing Bradyrhizobium aeschynomene sp. nov. isolated from nodules of Aeschynomene indica.</title>
        <authorList>
            <person name="Zhang Z."/>
        </authorList>
    </citation>
    <scope>NUCLEOTIDE SEQUENCE</scope>
    <source>
        <strain evidence="1">83012</strain>
    </source>
</reference>
<keyword evidence="2" id="KW-1185">Reference proteome</keyword>
<dbReference type="Proteomes" id="UP000886476">
    <property type="component" value="Unassembled WGS sequence"/>
</dbReference>
<dbReference type="EMBL" id="JABFDN010000002">
    <property type="protein sequence ID" value="NPU65456.1"/>
    <property type="molecule type" value="Genomic_DNA"/>
</dbReference>
<organism evidence="1 2">
    <name type="scientific">Bradyrhizobium aeschynomenes</name>
    <dbReference type="NCBI Taxonomy" id="2734909"/>
    <lineage>
        <taxon>Bacteria</taxon>
        <taxon>Pseudomonadati</taxon>
        <taxon>Pseudomonadota</taxon>
        <taxon>Alphaproteobacteria</taxon>
        <taxon>Hyphomicrobiales</taxon>
        <taxon>Nitrobacteraceae</taxon>
        <taxon>Bradyrhizobium</taxon>
    </lineage>
</organism>
<gene>
    <name evidence="1" type="ORF">HL667_10670</name>
</gene>
<protein>
    <submittedName>
        <fullName evidence="1">Uncharacterized protein</fullName>
    </submittedName>
</protein>
<accession>A0ABX2CB48</accession>
<proteinExistence type="predicted"/>
<evidence type="ECO:0000313" key="1">
    <source>
        <dbReference type="EMBL" id="NPU65456.1"/>
    </source>
</evidence>
<name>A0ABX2CB48_9BRAD</name>
<evidence type="ECO:0000313" key="2">
    <source>
        <dbReference type="Proteomes" id="UP000886476"/>
    </source>
</evidence>
<dbReference type="RefSeq" id="WP_172109838.1">
    <property type="nucleotide sequence ID" value="NZ_JABFDN010000002.1"/>
</dbReference>
<sequence length="116" mass="12955">MAPDRSCRLRHHPTGEYNGHQVLHQFEKPTHEAFVVNGEGKNAFWTKLGAAWPHDDGKVFNVPRTGSVLRICDNIGEFGVATKSPGKADYDPRWQGGAECRKRCCMIGAWSQYGVL</sequence>
<comment type="caution">
    <text evidence="1">The sequence shown here is derived from an EMBL/GenBank/DDBJ whole genome shotgun (WGS) entry which is preliminary data.</text>
</comment>